<sequence length="39" mass="4579">MTQFTFLIYSLQSNQVSDFLDYISECTLKTYLSALCYID</sequence>
<name>A0A1R4HJ36_9GAMM</name>
<evidence type="ECO:0000313" key="2">
    <source>
        <dbReference type="Proteomes" id="UP000195442"/>
    </source>
</evidence>
<organism evidence="1 2">
    <name type="scientific">Crenothrix polyspora</name>
    <dbReference type="NCBI Taxonomy" id="360316"/>
    <lineage>
        <taxon>Bacteria</taxon>
        <taxon>Pseudomonadati</taxon>
        <taxon>Pseudomonadota</taxon>
        <taxon>Gammaproteobacteria</taxon>
        <taxon>Methylococcales</taxon>
        <taxon>Crenotrichaceae</taxon>
        <taxon>Crenothrix</taxon>
    </lineage>
</organism>
<evidence type="ECO:0000313" key="1">
    <source>
        <dbReference type="EMBL" id="SJM95890.1"/>
    </source>
</evidence>
<accession>A0A1R4HJ36</accession>
<gene>
    <name evidence="1" type="ORF">CRENPOLYSF2_780005</name>
</gene>
<dbReference type="EMBL" id="FUKJ01000444">
    <property type="protein sequence ID" value="SJM95890.1"/>
    <property type="molecule type" value="Genomic_DNA"/>
</dbReference>
<keyword evidence="2" id="KW-1185">Reference proteome</keyword>
<reference evidence="2" key="1">
    <citation type="submission" date="2017-02" db="EMBL/GenBank/DDBJ databases">
        <authorList>
            <person name="Daims H."/>
        </authorList>
    </citation>
    <scope>NUCLEOTIDE SEQUENCE [LARGE SCALE GENOMIC DNA]</scope>
</reference>
<protein>
    <submittedName>
        <fullName evidence="1">Uncharacterized protein</fullName>
    </submittedName>
</protein>
<proteinExistence type="predicted"/>
<dbReference type="AlphaFoldDB" id="A0A1R4HJ36"/>
<dbReference type="Proteomes" id="UP000195442">
    <property type="component" value="Unassembled WGS sequence"/>
</dbReference>